<evidence type="ECO:0000256" key="2">
    <source>
        <dbReference type="ARBA" id="ARBA00004586"/>
    </source>
</evidence>
<dbReference type="PANTHER" id="PTHR13355:SF11">
    <property type="entry name" value="GLUCOSAMINE 6-PHOSPHATE N-ACETYLTRANSFERASE"/>
    <property type="match status" value="1"/>
</dbReference>
<dbReference type="Proteomes" id="UP000620104">
    <property type="component" value="Unassembled WGS sequence"/>
</dbReference>
<dbReference type="FunFam" id="3.40.630.30:FF:000048">
    <property type="entry name" value="Glucosamine 6-phosphate N-acetyltransferase"/>
    <property type="match status" value="1"/>
</dbReference>
<comment type="similarity">
    <text evidence="8">Belongs to the acetyltransferase family. GNA1 subfamily.</text>
</comment>
<dbReference type="GO" id="GO:0006048">
    <property type="term" value="P:UDP-N-acetylglucosamine biosynthetic process"/>
    <property type="evidence" value="ECO:0007669"/>
    <property type="project" value="UniProtKB-UniRule"/>
</dbReference>
<dbReference type="Pfam" id="PF00583">
    <property type="entry name" value="Acetyltransf_1"/>
    <property type="match status" value="1"/>
</dbReference>
<comment type="subcellular location">
    <subcellularLocation>
        <location evidence="1">Endomembrane system</location>
        <topology evidence="1">Peripheral membrane protein</topology>
    </subcellularLocation>
    <subcellularLocation>
        <location evidence="2">Endoplasmic reticulum membrane</location>
    </subcellularLocation>
</comment>
<keyword evidence="11" id="KW-1185">Reference proteome</keyword>
<evidence type="ECO:0000256" key="1">
    <source>
        <dbReference type="ARBA" id="ARBA00004184"/>
    </source>
</evidence>
<dbReference type="CDD" id="cd04301">
    <property type="entry name" value="NAT_SF"/>
    <property type="match status" value="1"/>
</dbReference>
<comment type="pathway">
    <text evidence="8">Nucleotide-sugar biosynthesis; UDP-N-acetyl-alpha-D-glucosamine biosynthesis; N-acetyl-alpha-D-glucosamine 1-phosphate from alpha-D-glucosamine 6-phosphate (route I): step 1/2.</text>
</comment>
<dbReference type="PROSITE" id="PS51186">
    <property type="entry name" value="GNAT"/>
    <property type="match status" value="1"/>
</dbReference>
<dbReference type="EMBL" id="BLZA01000005">
    <property type="protein sequence ID" value="GHJ83844.1"/>
    <property type="molecule type" value="Genomic_DNA"/>
</dbReference>
<reference evidence="10" key="1">
    <citation type="submission" date="2020-07" db="EMBL/GenBank/DDBJ databases">
        <title>Draft Genome Sequence of a Deep-Sea Yeast, Naganishia (Cryptococcus) liquefaciens strain N6.</title>
        <authorList>
            <person name="Han Y.W."/>
            <person name="Kajitani R."/>
            <person name="Morimoto H."/>
            <person name="Parhat M."/>
            <person name="Tsubouchi H."/>
            <person name="Bakenova O."/>
            <person name="Ogata M."/>
            <person name="Argunhan B."/>
            <person name="Aoki R."/>
            <person name="Kajiwara S."/>
            <person name="Itoh T."/>
            <person name="Iwasaki H."/>
        </authorList>
    </citation>
    <scope>NUCLEOTIDE SEQUENCE</scope>
    <source>
        <strain evidence="10">N6</strain>
    </source>
</reference>
<keyword evidence="7 8" id="KW-0012">Acyltransferase</keyword>
<evidence type="ECO:0000259" key="9">
    <source>
        <dbReference type="PROSITE" id="PS51186"/>
    </source>
</evidence>
<dbReference type="GO" id="GO:0005789">
    <property type="term" value="C:endoplasmic reticulum membrane"/>
    <property type="evidence" value="ECO:0007669"/>
    <property type="project" value="UniProtKB-SubCell"/>
</dbReference>
<feature type="domain" description="N-acetyltransferase" evidence="9">
    <location>
        <begin position="35"/>
        <end position="179"/>
    </location>
</feature>
<dbReference type="EC" id="2.3.1.4" evidence="8"/>
<sequence>MSPFLNANGVPYLFDPLLVPASTDAGIKEDTPDQIIARPLARDDHRTGHLSVLAGLTVAPDLSPAAYEARFDEMLARPDTYYVLVFEHVPTGKIIATATLLVERKFLRNAGLVGHIEDVSVDASRRGKNLGRRVIVALTEIAEKVGCYKTILDCNEGNIPFYEKCGFTHKEFEMVKYAQ</sequence>
<evidence type="ECO:0000256" key="6">
    <source>
        <dbReference type="ARBA" id="ARBA00023136"/>
    </source>
</evidence>
<proteinExistence type="inferred from homology"/>
<evidence type="ECO:0000256" key="3">
    <source>
        <dbReference type="ARBA" id="ARBA00011738"/>
    </source>
</evidence>
<gene>
    <name evidence="10" type="ORF">NliqN6_0246</name>
</gene>
<dbReference type="AlphaFoldDB" id="A0A8H3YC15"/>
<evidence type="ECO:0000256" key="8">
    <source>
        <dbReference type="RuleBase" id="RU365086"/>
    </source>
</evidence>
<dbReference type="InterPro" id="IPR016181">
    <property type="entry name" value="Acyl_CoA_acyltransferase"/>
</dbReference>
<comment type="caution">
    <text evidence="10">The sequence shown here is derived from an EMBL/GenBank/DDBJ whole genome shotgun (WGS) entry which is preliminary data.</text>
</comment>
<dbReference type="GO" id="GO:0004343">
    <property type="term" value="F:glucosamine 6-phosphate N-acetyltransferase activity"/>
    <property type="evidence" value="ECO:0007669"/>
    <property type="project" value="UniProtKB-UniRule"/>
</dbReference>
<evidence type="ECO:0000313" key="11">
    <source>
        <dbReference type="Proteomes" id="UP000620104"/>
    </source>
</evidence>
<evidence type="ECO:0000313" key="10">
    <source>
        <dbReference type="EMBL" id="GHJ83844.1"/>
    </source>
</evidence>
<evidence type="ECO:0000256" key="5">
    <source>
        <dbReference type="ARBA" id="ARBA00022824"/>
    </source>
</evidence>
<comment type="subunit">
    <text evidence="3">Homodimer.</text>
</comment>
<protein>
    <recommendedName>
        <fullName evidence="8">Glucosamine 6-phosphate N-acetyltransferase</fullName>
        <ecNumber evidence="8">2.3.1.4</ecNumber>
    </recommendedName>
</protein>
<organism evidence="10 11">
    <name type="scientific">Naganishia liquefaciens</name>
    <dbReference type="NCBI Taxonomy" id="104408"/>
    <lineage>
        <taxon>Eukaryota</taxon>
        <taxon>Fungi</taxon>
        <taxon>Dikarya</taxon>
        <taxon>Basidiomycota</taxon>
        <taxon>Agaricomycotina</taxon>
        <taxon>Tremellomycetes</taxon>
        <taxon>Filobasidiales</taxon>
        <taxon>Filobasidiaceae</taxon>
        <taxon>Naganishia</taxon>
    </lineage>
</organism>
<accession>A0A8H3YC15</accession>
<evidence type="ECO:0000256" key="4">
    <source>
        <dbReference type="ARBA" id="ARBA00022679"/>
    </source>
</evidence>
<dbReference type="InterPro" id="IPR000182">
    <property type="entry name" value="GNAT_dom"/>
</dbReference>
<keyword evidence="4 8" id="KW-0808">Transferase</keyword>
<dbReference type="Gene3D" id="3.40.630.30">
    <property type="match status" value="1"/>
</dbReference>
<keyword evidence="6" id="KW-0472">Membrane</keyword>
<dbReference type="UniPathway" id="UPA00113">
    <property type="reaction ID" value="UER00529"/>
</dbReference>
<dbReference type="InterPro" id="IPR039143">
    <property type="entry name" value="GNPNAT1-like"/>
</dbReference>
<comment type="catalytic activity">
    <reaction evidence="8">
        <text>D-glucosamine 6-phosphate + acetyl-CoA = N-acetyl-D-glucosamine 6-phosphate + CoA + H(+)</text>
        <dbReference type="Rhea" id="RHEA:10292"/>
        <dbReference type="ChEBI" id="CHEBI:15378"/>
        <dbReference type="ChEBI" id="CHEBI:57287"/>
        <dbReference type="ChEBI" id="CHEBI:57288"/>
        <dbReference type="ChEBI" id="CHEBI:57513"/>
        <dbReference type="ChEBI" id="CHEBI:58725"/>
        <dbReference type="EC" id="2.3.1.4"/>
    </reaction>
</comment>
<evidence type="ECO:0000256" key="7">
    <source>
        <dbReference type="ARBA" id="ARBA00023315"/>
    </source>
</evidence>
<name>A0A8H3YC15_9TREE</name>
<dbReference type="PANTHER" id="PTHR13355">
    <property type="entry name" value="GLUCOSAMINE 6-PHOSPHATE N-ACETYLTRANSFERASE"/>
    <property type="match status" value="1"/>
</dbReference>
<dbReference type="OrthoDB" id="10039976at2759"/>
<dbReference type="SUPFAM" id="SSF55729">
    <property type="entry name" value="Acyl-CoA N-acyltransferases (Nat)"/>
    <property type="match status" value="1"/>
</dbReference>
<keyword evidence="5" id="KW-0256">Endoplasmic reticulum</keyword>